<dbReference type="EMBL" id="LAZR01019777">
    <property type="protein sequence ID" value="KKL91270.1"/>
    <property type="molecule type" value="Genomic_DNA"/>
</dbReference>
<gene>
    <name evidence="1" type="ORF">LCGC14_1896380</name>
</gene>
<protein>
    <submittedName>
        <fullName evidence="1">Uncharacterized protein</fullName>
    </submittedName>
</protein>
<comment type="caution">
    <text evidence="1">The sequence shown here is derived from an EMBL/GenBank/DDBJ whole genome shotgun (WGS) entry which is preliminary data.</text>
</comment>
<sequence length="89" mass="9944">MVIERATETDLIPKTEPSRLDLHTRKEIANAVWSVFGLMSTHVTFSFDEDGVSIRVPFTNPVDLDGPAIISAIAKGYDEYLEFEMGRKG</sequence>
<evidence type="ECO:0000313" key="1">
    <source>
        <dbReference type="EMBL" id="KKL91270.1"/>
    </source>
</evidence>
<dbReference type="AlphaFoldDB" id="A0A0F9IBV3"/>
<name>A0A0F9IBV3_9ZZZZ</name>
<organism evidence="1">
    <name type="scientific">marine sediment metagenome</name>
    <dbReference type="NCBI Taxonomy" id="412755"/>
    <lineage>
        <taxon>unclassified sequences</taxon>
        <taxon>metagenomes</taxon>
        <taxon>ecological metagenomes</taxon>
    </lineage>
</organism>
<accession>A0A0F9IBV3</accession>
<reference evidence="1" key="1">
    <citation type="journal article" date="2015" name="Nature">
        <title>Complex archaea that bridge the gap between prokaryotes and eukaryotes.</title>
        <authorList>
            <person name="Spang A."/>
            <person name="Saw J.H."/>
            <person name="Jorgensen S.L."/>
            <person name="Zaremba-Niedzwiedzka K."/>
            <person name="Martijn J."/>
            <person name="Lind A.E."/>
            <person name="van Eijk R."/>
            <person name="Schleper C."/>
            <person name="Guy L."/>
            <person name="Ettema T.J."/>
        </authorList>
    </citation>
    <scope>NUCLEOTIDE SEQUENCE</scope>
</reference>
<proteinExistence type="predicted"/>